<gene>
    <name evidence="2" type="ORF">SAMN05421819_4041</name>
</gene>
<keyword evidence="1" id="KW-0812">Transmembrane</keyword>
<proteinExistence type="predicted"/>
<protein>
    <submittedName>
        <fullName evidence="2">Uncharacterized protein</fullName>
    </submittedName>
</protein>
<accession>A0A1H6BXR6</accession>
<keyword evidence="3" id="KW-1185">Reference proteome</keyword>
<name>A0A1H6BXR6_9BACT</name>
<keyword evidence="1" id="KW-1133">Transmembrane helix</keyword>
<evidence type="ECO:0000256" key="1">
    <source>
        <dbReference type="SAM" id="Phobius"/>
    </source>
</evidence>
<feature type="transmembrane region" description="Helical" evidence="1">
    <location>
        <begin position="114"/>
        <end position="137"/>
    </location>
</feature>
<dbReference type="OrthoDB" id="116746at2"/>
<organism evidence="2 3">
    <name type="scientific">Bryocella elongata</name>
    <dbReference type="NCBI Taxonomy" id="863522"/>
    <lineage>
        <taxon>Bacteria</taxon>
        <taxon>Pseudomonadati</taxon>
        <taxon>Acidobacteriota</taxon>
        <taxon>Terriglobia</taxon>
        <taxon>Terriglobales</taxon>
        <taxon>Acidobacteriaceae</taxon>
        <taxon>Bryocella</taxon>
    </lineage>
</organism>
<keyword evidence="1" id="KW-0472">Membrane</keyword>
<dbReference type="AlphaFoldDB" id="A0A1H6BXR6"/>
<reference evidence="2 3" key="1">
    <citation type="submission" date="2016-10" db="EMBL/GenBank/DDBJ databases">
        <authorList>
            <person name="de Groot N.N."/>
        </authorList>
    </citation>
    <scope>NUCLEOTIDE SEQUENCE [LARGE SCALE GENOMIC DNA]</scope>
    <source>
        <strain evidence="2 3">DSM 22489</strain>
    </source>
</reference>
<evidence type="ECO:0000313" key="2">
    <source>
        <dbReference type="EMBL" id="SEG65490.1"/>
    </source>
</evidence>
<dbReference type="RefSeq" id="WP_146072245.1">
    <property type="nucleotide sequence ID" value="NZ_FNVA01000008.1"/>
</dbReference>
<dbReference type="Proteomes" id="UP000236728">
    <property type="component" value="Unassembled WGS sequence"/>
</dbReference>
<feature type="transmembrane region" description="Helical" evidence="1">
    <location>
        <begin position="48"/>
        <end position="66"/>
    </location>
</feature>
<sequence>MLRWWMGRCSATPAAKRYQRSVVQFLVAYAVVLLCASWFVKHDGHERFFLYFWSVIPAVPIIGIIVRMGRYLSEETDEFLKLQKMHALLVGLGALLGALVVDDFLRAFAHAQGFGPFVLFTIFAVANGLAQLVQYLMNRTQSDE</sequence>
<feature type="transmembrane region" description="Helical" evidence="1">
    <location>
        <begin position="21"/>
        <end position="42"/>
    </location>
</feature>
<evidence type="ECO:0000313" key="3">
    <source>
        <dbReference type="Proteomes" id="UP000236728"/>
    </source>
</evidence>
<feature type="transmembrane region" description="Helical" evidence="1">
    <location>
        <begin position="87"/>
        <end position="108"/>
    </location>
</feature>
<dbReference type="EMBL" id="FNVA01000008">
    <property type="protein sequence ID" value="SEG65490.1"/>
    <property type="molecule type" value="Genomic_DNA"/>
</dbReference>